<feature type="chain" id="PRO_5043987796" description="Secreted protein" evidence="1">
    <location>
        <begin position="22"/>
        <end position="98"/>
    </location>
</feature>
<keyword evidence="1" id="KW-0732">Signal</keyword>
<proteinExistence type="predicted"/>
<protein>
    <recommendedName>
        <fullName evidence="4">Secreted protein</fullName>
    </recommendedName>
</protein>
<dbReference type="AlphaFoldDB" id="A0AAV1Z6T0"/>
<dbReference type="EMBL" id="CAXIEN010000026">
    <property type="protein sequence ID" value="CAL1267086.1"/>
    <property type="molecule type" value="Genomic_DNA"/>
</dbReference>
<dbReference type="Proteomes" id="UP001497382">
    <property type="component" value="Unassembled WGS sequence"/>
</dbReference>
<organism evidence="2 3">
    <name type="scientific">Larinioides sclopetarius</name>
    <dbReference type="NCBI Taxonomy" id="280406"/>
    <lineage>
        <taxon>Eukaryota</taxon>
        <taxon>Metazoa</taxon>
        <taxon>Ecdysozoa</taxon>
        <taxon>Arthropoda</taxon>
        <taxon>Chelicerata</taxon>
        <taxon>Arachnida</taxon>
        <taxon>Araneae</taxon>
        <taxon>Araneomorphae</taxon>
        <taxon>Entelegynae</taxon>
        <taxon>Araneoidea</taxon>
        <taxon>Araneidae</taxon>
        <taxon>Larinioides</taxon>
    </lineage>
</organism>
<keyword evidence="3" id="KW-1185">Reference proteome</keyword>
<evidence type="ECO:0000313" key="3">
    <source>
        <dbReference type="Proteomes" id="UP001497382"/>
    </source>
</evidence>
<comment type="caution">
    <text evidence="2">The sequence shown here is derived from an EMBL/GenBank/DDBJ whole genome shotgun (WGS) entry which is preliminary data.</text>
</comment>
<sequence>MSRELLGLSAVIPFLAPVSSGQLFCTTRRETSSELALDPYSQSKGVSAQLCTRRAVKKSCISSYRLRIKYWMRTVQQTKVSTIPRTRISVDLLEIKKA</sequence>
<gene>
    <name evidence="2" type="ORF">LARSCL_LOCUS3452</name>
</gene>
<accession>A0AAV1Z6T0</accession>
<evidence type="ECO:0008006" key="4">
    <source>
        <dbReference type="Google" id="ProtNLM"/>
    </source>
</evidence>
<evidence type="ECO:0000256" key="1">
    <source>
        <dbReference type="SAM" id="SignalP"/>
    </source>
</evidence>
<reference evidence="2 3" key="1">
    <citation type="submission" date="2024-04" db="EMBL/GenBank/DDBJ databases">
        <authorList>
            <person name="Rising A."/>
            <person name="Reimegard J."/>
            <person name="Sonavane S."/>
            <person name="Akerstrom W."/>
            <person name="Nylinder S."/>
            <person name="Hedman E."/>
            <person name="Kallberg Y."/>
        </authorList>
    </citation>
    <scope>NUCLEOTIDE SEQUENCE [LARGE SCALE GENOMIC DNA]</scope>
</reference>
<evidence type="ECO:0000313" key="2">
    <source>
        <dbReference type="EMBL" id="CAL1267086.1"/>
    </source>
</evidence>
<feature type="signal peptide" evidence="1">
    <location>
        <begin position="1"/>
        <end position="21"/>
    </location>
</feature>
<name>A0AAV1Z6T0_9ARAC</name>